<evidence type="ECO:0000256" key="3">
    <source>
        <dbReference type="PROSITE-ProRule" id="PRU00283"/>
    </source>
</evidence>
<organism evidence="7 8">
    <name type="scientific">Salix dunnii</name>
    <dbReference type="NCBI Taxonomy" id="1413687"/>
    <lineage>
        <taxon>Eukaryota</taxon>
        <taxon>Viridiplantae</taxon>
        <taxon>Streptophyta</taxon>
        <taxon>Embryophyta</taxon>
        <taxon>Tracheophyta</taxon>
        <taxon>Spermatophyta</taxon>
        <taxon>Magnoliopsida</taxon>
        <taxon>eudicotyledons</taxon>
        <taxon>Gunneridae</taxon>
        <taxon>Pentapetalae</taxon>
        <taxon>rosids</taxon>
        <taxon>fabids</taxon>
        <taxon>Malpighiales</taxon>
        <taxon>Salicaceae</taxon>
        <taxon>Saliceae</taxon>
        <taxon>Salix</taxon>
    </lineage>
</organism>
<feature type="compositionally biased region" description="Polar residues" evidence="4">
    <location>
        <begin position="828"/>
        <end position="839"/>
    </location>
</feature>
<evidence type="ECO:0000256" key="2">
    <source>
        <dbReference type="ARBA" id="ARBA00023175"/>
    </source>
</evidence>
<reference evidence="7 8" key="1">
    <citation type="submission" date="2020-10" db="EMBL/GenBank/DDBJ databases">
        <title>Plant Genome Project.</title>
        <authorList>
            <person name="Zhang R.-G."/>
        </authorList>
    </citation>
    <scope>NUCLEOTIDE SEQUENCE [LARGE SCALE GENOMIC DNA]</scope>
    <source>
        <strain evidence="7">FAFU-HL-1</strain>
        <tissue evidence="7">Leaf</tissue>
    </source>
</reference>
<evidence type="ECO:0000256" key="4">
    <source>
        <dbReference type="SAM" id="MobiDB-lite"/>
    </source>
</evidence>
<dbReference type="EMBL" id="JADGMS010000016">
    <property type="protein sequence ID" value="KAF9667183.1"/>
    <property type="molecule type" value="Genomic_DNA"/>
</dbReference>
<dbReference type="Gene3D" id="3.40.850.10">
    <property type="entry name" value="Kinesin motor domain"/>
    <property type="match status" value="1"/>
</dbReference>
<sequence>MPQETNNGSIFTSPCKNLRGLKGLMSSNEASYTEEIINDRELAQRKAEEAASRRYQAAEWLRQMDKGGSRSLPKEPSEEEFCLALRNGLILCNVLNKVNPGAVLKVVDNPILTVQSTEGAAQSAIQYFENMRNFLMAVKDMKLLTFEASDLEKVCDSPKIPSRLVYVHWNLLIKGGSSSKVVDCILCLKGYYEWKQAGGIGVWRYGGLVKIVSFPKELPSSLVGSESADESVDESESSQYEQLLEFLHLSNEVAIEETKTANALAFLFDHFGLRLLQAYLKESNGIEELPLNGMVVDALLSKVVKDFSALLVSQGTQLGLFLKKILKGDIGCLSKTEFIEAISQYLTQRTSVASNDFSKFCICGGKKETFRHIVSNSSGHAEVIDLHQKQLEELRFHYKDTRQQVKQIQAGWEEEVEHHIRDLEAASSTYHQVLEENRQLYNQVQDLKGTIRVYCRVRPFLPGQSSRESAVDYIGENGNIMIVNPLKNGKEARKVFSFNKVFGSNVTQEQIYVDTQPLVRSVLDGYNVCIFAYGQTGSGKTYTMSGPDLTSEETWGVNYRALRDLFQISKTRGDVIKYEVGVQMIEIYNEQIRNNSQLNGLNVPDASWIPVSSTQDVLDLMKIGHRNRAVGATALNERSSRSHSVLTVHVYGKELVSGSILKGCLHLVDLAGSERVDKSEAVGERLKEAQHINRSLSALGDVISALAQKSPHVPYRNSKLTQVLQDSLGGHAKTLMFVHINPELNSIGETISTLKFAERVASIELGAAKSNKETGEIRELKEEISNLRQTLERKEAEIEQIKGGSTRSTTESQRTRAVSPFSVPRYGTNANFKPETSQRSNDDTKRLEIRSCSSGKQRRSRFPSSLTDKETLPRIPFLAEEMLASSTKTRSPSPPVRRSISTDRGAHIRSRVKETVENQPVARVPFPVRVPINKSISGMTVIPSADNSSKGPYKGSQEAVKQDNISNAFYNLQRVSTRKVYPEHDEEQFRQALNIRQGGIRKGKNESKVKAKYQLPAKFNKCDVGTTMLSHIYAGEKIEEPRKSDFSEPENEHLLPVSPTIGALKVKKLQRNFSRNSQNLEPRVVQAVEPLIPGKLENKLPNNVTHTVKEGGNTSMPEFRRSRSTPRGKFHEFPYPLPPAPPATYILIPANSLEGAEPTNIPKPSSTEKETEEQTTNKSPQISVTYIYTVELAELLSNVTVTWSKNVMNCSLSISVENPLDENQYTCKIDIKTWQFWGKKGLKSFEVDGKRVDVYWDFRQAKFSNHAEPLSDYYVALVYNEEVVLLLGDMKMDALKRTKRRPSLTEPILLCKKENVYGKRSFCAKAMFQKDKTEHDLVIEFSLSGLGDPEMGITVDGFEVIRVMNLNWRFRGNENVKVNDVGVQIFWDVHDWLFSGSSTSHGLFILKPAAQEGGDDKVGDGRHCRRNDGGMYDSPKERSSSTPEFFHVINAWKYE</sequence>
<feature type="compositionally biased region" description="Basic and acidic residues" evidence="4">
    <location>
        <begin position="840"/>
        <end position="849"/>
    </location>
</feature>
<dbReference type="GO" id="GO:0007018">
    <property type="term" value="P:microtubule-based movement"/>
    <property type="evidence" value="ECO:0007669"/>
    <property type="project" value="InterPro"/>
</dbReference>
<dbReference type="SUPFAM" id="SSF52540">
    <property type="entry name" value="P-loop containing nucleoside triphosphate hydrolases"/>
    <property type="match status" value="1"/>
</dbReference>
<feature type="domain" description="Calponin-homology (CH)" evidence="5">
    <location>
        <begin position="51"/>
        <end position="175"/>
    </location>
</feature>
<evidence type="ECO:0000313" key="7">
    <source>
        <dbReference type="EMBL" id="KAF9667183.1"/>
    </source>
</evidence>
<dbReference type="Pfam" id="PF00307">
    <property type="entry name" value="CH"/>
    <property type="match status" value="1"/>
</dbReference>
<dbReference type="InterPro" id="IPR001752">
    <property type="entry name" value="Kinesin_motor_dom"/>
</dbReference>
<evidence type="ECO:0000313" key="8">
    <source>
        <dbReference type="Proteomes" id="UP000657918"/>
    </source>
</evidence>
<dbReference type="InterPro" id="IPR036872">
    <property type="entry name" value="CH_dom_sf"/>
</dbReference>
<name>A0A835JBR0_9ROSI</name>
<dbReference type="SMART" id="SM00033">
    <property type="entry name" value="CH"/>
    <property type="match status" value="1"/>
</dbReference>
<dbReference type="GO" id="GO:0003777">
    <property type="term" value="F:microtubule motor activity"/>
    <property type="evidence" value="ECO:0007669"/>
    <property type="project" value="InterPro"/>
</dbReference>
<comment type="similarity">
    <text evidence="1">Belongs to the TRAFAC class myosin-kinesin ATPase superfamily. Kinesin family. KIN-14 subfamily.</text>
</comment>
<feature type="compositionally biased region" description="Polar residues" evidence="4">
    <location>
        <begin position="1100"/>
        <end position="1116"/>
    </location>
</feature>
<dbReference type="Gene3D" id="1.10.418.10">
    <property type="entry name" value="Calponin-like domain"/>
    <property type="match status" value="1"/>
</dbReference>
<dbReference type="InterPro" id="IPR027640">
    <property type="entry name" value="Kinesin-like_fam"/>
</dbReference>
<keyword evidence="2 3" id="KW-0505">Motor protein</keyword>
<dbReference type="PRINTS" id="PR00380">
    <property type="entry name" value="KINESINHEAVY"/>
</dbReference>
<evidence type="ECO:0000256" key="1">
    <source>
        <dbReference type="ARBA" id="ARBA00010899"/>
    </source>
</evidence>
<feature type="region of interest" description="Disordered" evidence="4">
    <location>
        <begin position="796"/>
        <end position="869"/>
    </location>
</feature>
<protein>
    <recommendedName>
        <fullName evidence="9">Kinesin KP1</fullName>
    </recommendedName>
</protein>
<dbReference type="OrthoDB" id="3176171at2759"/>
<dbReference type="Proteomes" id="UP000657918">
    <property type="component" value="Chromosome 16"/>
</dbReference>
<dbReference type="PROSITE" id="PS50067">
    <property type="entry name" value="KINESIN_MOTOR_2"/>
    <property type="match status" value="1"/>
</dbReference>
<dbReference type="Pfam" id="PF00225">
    <property type="entry name" value="Kinesin"/>
    <property type="match status" value="1"/>
</dbReference>
<feature type="region of interest" description="Disordered" evidence="4">
    <location>
        <begin position="883"/>
        <end position="906"/>
    </location>
</feature>
<dbReference type="InterPro" id="IPR027417">
    <property type="entry name" value="P-loop_NTPase"/>
</dbReference>
<dbReference type="GO" id="GO:0015630">
    <property type="term" value="C:microtubule cytoskeleton"/>
    <property type="evidence" value="ECO:0007669"/>
    <property type="project" value="TreeGrafter"/>
</dbReference>
<feature type="compositionally biased region" description="Low complexity" evidence="4">
    <location>
        <begin position="885"/>
        <end position="899"/>
    </location>
</feature>
<proteinExistence type="inferred from homology"/>
<dbReference type="SMART" id="SM00129">
    <property type="entry name" value="KISc"/>
    <property type="match status" value="1"/>
</dbReference>
<dbReference type="GO" id="GO:0008017">
    <property type="term" value="F:microtubule binding"/>
    <property type="evidence" value="ECO:0007669"/>
    <property type="project" value="InterPro"/>
</dbReference>
<dbReference type="CDD" id="cd21203">
    <property type="entry name" value="CH_AtKIN14-like"/>
    <property type="match status" value="1"/>
</dbReference>
<dbReference type="PANTHER" id="PTHR47972">
    <property type="entry name" value="KINESIN-LIKE PROTEIN KLP-3"/>
    <property type="match status" value="1"/>
</dbReference>
<keyword evidence="3" id="KW-0547">Nucleotide-binding</keyword>
<evidence type="ECO:0000259" key="5">
    <source>
        <dbReference type="PROSITE" id="PS50021"/>
    </source>
</evidence>
<feature type="binding site" evidence="3">
    <location>
        <begin position="534"/>
        <end position="541"/>
    </location>
    <ligand>
        <name>ATP</name>
        <dbReference type="ChEBI" id="CHEBI:30616"/>
    </ligand>
</feature>
<dbReference type="PANTHER" id="PTHR47972:SF28">
    <property type="entry name" value="KINESIN-LIKE PROTEIN KLP-3"/>
    <property type="match status" value="1"/>
</dbReference>
<dbReference type="FunFam" id="1.10.418.10:FF:000067">
    <property type="entry name" value="kinesin-like protein KIN-14F"/>
    <property type="match status" value="1"/>
</dbReference>
<dbReference type="FunFam" id="3.40.850.10:FF:000086">
    <property type="entry name" value="kinesin-like protein KIN-14F"/>
    <property type="match status" value="1"/>
</dbReference>
<evidence type="ECO:0000259" key="6">
    <source>
        <dbReference type="PROSITE" id="PS50067"/>
    </source>
</evidence>
<feature type="domain" description="Kinesin motor" evidence="6">
    <location>
        <begin position="450"/>
        <end position="763"/>
    </location>
</feature>
<feature type="region of interest" description="Disordered" evidence="4">
    <location>
        <begin position="1413"/>
        <end position="1441"/>
    </location>
</feature>
<dbReference type="Pfam" id="PF05910">
    <property type="entry name" value="DUF868"/>
    <property type="match status" value="1"/>
</dbReference>
<feature type="compositionally biased region" description="Low complexity" evidence="4">
    <location>
        <begin position="805"/>
        <end position="816"/>
    </location>
</feature>
<dbReference type="SUPFAM" id="SSF47576">
    <property type="entry name" value="Calponin-homology domain, CH-domain"/>
    <property type="match status" value="1"/>
</dbReference>
<keyword evidence="3" id="KW-0067">ATP-binding</keyword>
<dbReference type="GO" id="GO:0005524">
    <property type="term" value="F:ATP binding"/>
    <property type="evidence" value="ECO:0007669"/>
    <property type="project" value="UniProtKB-UniRule"/>
</dbReference>
<comment type="caution">
    <text evidence="7">The sequence shown here is derived from an EMBL/GenBank/DDBJ whole genome shotgun (WGS) entry which is preliminary data.</text>
</comment>
<feature type="compositionally biased region" description="Basic and acidic residues" evidence="4">
    <location>
        <begin position="1414"/>
        <end position="1439"/>
    </location>
</feature>
<dbReference type="InterPro" id="IPR001715">
    <property type="entry name" value="CH_dom"/>
</dbReference>
<feature type="region of interest" description="Disordered" evidence="4">
    <location>
        <begin position="1098"/>
        <end position="1126"/>
    </location>
</feature>
<dbReference type="InterPro" id="IPR008586">
    <property type="entry name" value="DUF868_pln"/>
</dbReference>
<accession>A0A835JBR0</accession>
<evidence type="ECO:0008006" key="9">
    <source>
        <dbReference type="Google" id="ProtNLM"/>
    </source>
</evidence>
<feature type="region of interest" description="Disordered" evidence="4">
    <location>
        <begin position="1156"/>
        <end position="1178"/>
    </location>
</feature>
<dbReference type="InterPro" id="IPR036961">
    <property type="entry name" value="Kinesin_motor_dom_sf"/>
</dbReference>
<dbReference type="PROSITE" id="PS50021">
    <property type="entry name" value="CH"/>
    <property type="match status" value="1"/>
</dbReference>
<gene>
    <name evidence="7" type="ORF">SADUNF_Sadunf16G0306500</name>
</gene>
<keyword evidence="8" id="KW-1185">Reference proteome</keyword>